<reference evidence="1" key="1">
    <citation type="journal article" date="2020" name="mSystems">
        <title>Genome- and Community-Level Interaction Insights into Carbon Utilization and Element Cycling Functions of Hydrothermarchaeota in Hydrothermal Sediment.</title>
        <authorList>
            <person name="Zhou Z."/>
            <person name="Liu Y."/>
            <person name="Xu W."/>
            <person name="Pan J."/>
            <person name="Luo Z.H."/>
            <person name="Li M."/>
        </authorList>
    </citation>
    <scope>NUCLEOTIDE SEQUENCE [LARGE SCALE GENOMIC DNA]</scope>
    <source>
        <strain evidence="1">SpSt-885</strain>
    </source>
</reference>
<accession>A0A7J3SLV6</accession>
<proteinExistence type="predicted"/>
<comment type="caution">
    <text evidence="1">The sequence shown here is derived from an EMBL/GenBank/DDBJ whole genome shotgun (WGS) entry which is preliminary data.</text>
</comment>
<evidence type="ECO:0000313" key="1">
    <source>
        <dbReference type="EMBL" id="HGZ60343.1"/>
    </source>
</evidence>
<dbReference type="EMBL" id="DTLS01000112">
    <property type="protein sequence ID" value="HGZ60343.1"/>
    <property type="molecule type" value="Genomic_DNA"/>
</dbReference>
<sequence length="201" mass="23308">MKLVYNLKNDLWSVYIGNDMITVINREHPYAREILQEGLAFEDEEFGKKLGSVITKKIADFNLEFLLAEEGGKAKITKKAAIEVETKARKVAEIKRHYLRNREKYEEIGFKLPDNEDEITEEHLVEMRKLDRLLESRNKAMEMLSSFDITDITQRAAFPMLKQACEEAIKELETAGIETKEIRAKLKFYEKLLNANGTDAF</sequence>
<organism evidence="1">
    <name type="scientific">Fervidicoccus fontis</name>
    <dbReference type="NCBI Taxonomy" id="683846"/>
    <lineage>
        <taxon>Archaea</taxon>
        <taxon>Thermoproteota</taxon>
        <taxon>Thermoprotei</taxon>
        <taxon>Fervidicoccales</taxon>
        <taxon>Fervidicoccaceae</taxon>
        <taxon>Fervidicoccus</taxon>
    </lineage>
</organism>
<protein>
    <submittedName>
        <fullName evidence="1">Uncharacterized protein</fullName>
    </submittedName>
</protein>
<dbReference type="AlphaFoldDB" id="A0A7J3SLV6"/>
<name>A0A7J3SLV6_9CREN</name>
<gene>
    <name evidence="1" type="ORF">ENW83_03960</name>
</gene>